<dbReference type="Gramene" id="TVU34157">
    <property type="protein sequence ID" value="TVU34157"/>
    <property type="gene ID" value="EJB05_15986"/>
</dbReference>
<dbReference type="InterPro" id="IPR001810">
    <property type="entry name" value="F-box_dom"/>
</dbReference>
<keyword evidence="4" id="KW-1185">Reference proteome</keyword>
<evidence type="ECO:0000313" key="3">
    <source>
        <dbReference type="EMBL" id="TVU34157.1"/>
    </source>
</evidence>
<evidence type="ECO:0000259" key="2">
    <source>
        <dbReference type="Pfam" id="PF12937"/>
    </source>
</evidence>
<dbReference type="Proteomes" id="UP000324897">
    <property type="component" value="Unassembled WGS sequence"/>
</dbReference>
<dbReference type="Pfam" id="PF12937">
    <property type="entry name" value="F-box-like"/>
    <property type="match status" value="1"/>
</dbReference>
<sequence length="294" mass="32653">MGDADPETGSPVRDWSQLPPDLLVSVFGLLEIRDLFACAAVSVAWRAACSAARRLGLWPDRGPYLVYSSADGDGGTATLHNISTGKPFHVALPDPPFRSRYVIGSSHGWLVTADDKSSLHLLNPVTGAQIALPPPDTMIGVDPCFYGGVHDRYCISDLNVKRRRVSSRNFPQFLGLKKTRLYLYEKAVLSCDPSSGDCTVLLKHRPWEHLSFARVAVDTEWTWLDAMERCDHYHDFFYNDNDDLFYAIRANGEVHSIDLRGPSPEVKVIYRVGSSEFAGCMGYLSKIPLKNTMG</sequence>
<dbReference type="InterPro" id="IPR005174">
    <property type="entry name" value="KIB1-4_b-propeller"/>
</dbReference>
<dbReference type="CDD" id="cd09917">
    <property type="entry name" value="F-box_SF"/>
    <property type="match status" value="1"/>
</dbReference>
<feature type="domain" description="F-box" evidence="2">
    <location>
        <begin position="15"/>
        <end position="50"/>
    </location>
</feature>
<evidence type="ECO:0000313" key="4">
    <source>
        <dbReference type="Proteomes" id="UP000324897"/>
    </source>
</evidence>
<feature type="domain" description="KIB1-4 beta-propeller" evidence="1">
    <location>
        <begin position="81"/>
        <end position="267"/>
    </location>
</feature>
<dbReference type="SUPFAM" id="SSF81383">
    <property type="entry name" value="F-box domain"/>
    <property type="match status" value="1"/>
</dbReference>
<dbReference type="OrthoDB" id="692376at2759"/>
<dbReference type="SUPFAM" id="SSF69322">
    <property type="entry name" value="Tricorn protease domain 2"/>
    <property type="match status" value="1"/>
</dbReference>
<accession>A0A5J9VFE4</accession>
<name>A0A5J9VFE4_9POAL</name>
<dbReference type="PANTHER" id="PTHR44586:SF26">
    <property type="entry name" value="F-BOX DOMAIN-CONTAINING PROTEIN"/>
    <property type="match status" value="1"/>
</dbReference>
<dbReference type="Gene3D" id="1.20.1280.50">
    <property type="match status" value="1"/>
</dbReference>
<dbReference type="InterPro" id="IPR036047">
    <property type="entry name" value="F-box-like_dom_sf"/>
</dbReference>
<comment type="caution">
    <text evidence="3">The sequence shown here is derived from an EMBL/GenBank/DDBJ whole genome shotgun (WGS) entry which is preliminary data.</text>
</comment>
<dbReference type="PANTHER" id="PTHR44586">
    <property type="entry name" value="F-BOX DOMAIN CONTAINING PROTEIN, EXPRESSED"/>
    <property type="match status" value="1"/>
</dbReference>
<protein>
    <submittedName>
        <fullName evidence="3">Uncharacterized protein</fullName>
    </submittedName>
</protein>
<reference evidence="3 4" key="1">
    <citation type="journal article" date="2019" name="Sci. Rep.">
        <title>A high-quality genome of Eragrostis curvula grass provides insights into Poaceae evolution and supports new strategies to enhance forage quality.</title>
        <authorList>
            <person name="Carballo J."/>
            <person name="Santos B.A.C.M."/>
            <person name="Zappacosta D."/>
            <person name="Garbus I."/>
            <person name="Selva J.P."/>
            <person name="Gallo C.A."/>
            <person name="Diaz A."/>
            <person name="Albertini E."/>
            <person name="Caccamo M."/>
            <person name="Echenique V."/>
        </authorList>
    </citation>
    <scope>NUCLEOTIDE SEQUENCE [LARGE SCALE GENOMIC DNA]</scope>
    <source>
        <strain evidence="4">cv. Victoria</strain>
        <tissue evidence="3">Leaf</tissue>
    </source>
</reference>
<proteinExistence type="predicted"/>
<gene>
    <name evidence="3" type="ORF">EJB05_15986</name>
</gene>
<dbReference type="Pfam" id="PF03478">
    <property type="entry name" value="Beta-prop_KIB1-4"/>
    <property type="match status" value="1"/>
</dbReference>
<organism evidence="3 4">
    <name type="scientific">Eragrostis curvula</name>
    <name type="common">weeping love grass</name>
    <dbReference type="NCBI Taxonomy" id="38414"/>
    <lineage>
        <taxon>Eukaryota</taxon>
        <taxon>Viridiplantae</taxon>
        <taxon>Streptophyta</taxon>
        <taxon>Embryophyta</taxon>
        <taxon>Tracheophyta</taxon>
        <taxon>Spermatophyta</taxon>
        <taxon>Magnoliopsida</taxon>
        <taxon>Liliopsida</taxon>
        <taxon>Poales</taxon>
        <taxon>Poaceae</taxon>
        <taxon>PACMAD clade</taxon>
        <taxon>Chloridoideae</taxon>
        <taxon>Eragrostideae</taxon>
        <taxon>Eragrostidinae</taxon>
        <taxon>Eragrostis</taxon>
    </lineage>
</organism>
<evidence type="ECO:0000259" key="1">
    <source>
        <dbReference type="Pfam" id="PF03478"/>
    </source>
</evidence>
<dbReference type="EMBL" id="RWGY01000009">
    <property type="protein sequence ID" value="TVU34157.1"/>
    <property type="molecule type" value="Genomic_DNA"/>
</dbReference>
<dbReference type="AlphaFoldDB" id="A0A5J9VFE4"/>
<feature type="non-terminal residue" evidence="3">
    <location>
        <position position="1"/>
    </location>
</feature>